<evidence type="ECO:0000256" key="5">
    <source>
        <dbReference type="SAM" id="Coils"/>
    </source>
</evidence>
<keyword evidence="9" id="KW-1185">Reference proteome</keyword>
<keyword evidence="4" id="KW-0418">Kinase</keyword>
<keyword evidence="2" id="KW-0597">Phosphoprotein</keyword>
<gene>
    <name evidence="8" type="ORF">EXM22_09085</name>
</gene>
<dbReference type="RefSeq" id="WP_149486213.1">
    <property type="nucleotide sequence ID" value="NZ_CP036150.1"/>
</dbReference>
<feature type="domain" description="HAMP" evidence="7">
    <location>
        <begin position="299"/>
        <end position="352"/>
    </location>
</feature>
<comment type="subcellular location">
    <subcellularLocation>
        <location evidence="1">Membrane</location>
    </subcellularLocation>
</comment>
<organism evidence="8 9">
    <name type="scientific">Oceanispirochaeta crateris</name>
    <dbReference type="NCBI Taxonomy" id="2518645"/>
    <lineage>
        <taxon>Bacteria</taxon>
        <taxon>Pseudomonadati</taxon>
        <taxon>Spirochaetota</taxon>
        <taxon>Spirochaetia</taxon>
        <taxon>Spirochaetales</taxon>
        <taxon>Spirochaetaceae</taxon>
        <taxon>Oceanispirochaeta</taxon>
    </lineage>
</organism>
<dbReference type="Gene3D" id="6.10.340.10">
    <property type="match status" value="1"/>
</dbReference>
<protein>
    <submittedName>
        <fullName evidence="8">HAMP domain-containing protein</fullName>
    </submittedName>
</protein>
<dbReference type="AlphaFoldDB" id="A0A5C1QJ04"/>
<dbReference type="Gene3D" id="3.30.565.10">
    <property type="entry name" value="Histidine kinase-like ATPase, C-terminal domain"/>
    <property type="match status" value="1"/>
</dbReference>
<sequence length="581" mass="67183">MATISFQKRLILVYSFFVTILVVMISSFYFLYSFSEREKQIKDDLINRGEQMASQLDTVLSTMDFVTIDLMSQWDFMPALATLSIFDRENPDNRQALVDALLTVEKSLYRYSIMRDFHRVAVYTPKGDFFSNNFIPRPASDIIKSWINDNPILKEVERRKGKILILSPYPDHWQKENKIQVFGLMRAIIGQKVSDIHGYIEVQNPYSLIEEIFTLPEDMGISVDVRTDEGMILYQSGQKWASQKGFSFATQLEYSHIKIKLNRSRKESLSSLYSFIFLYIIAVLCILILSLVFVRYFTLELTKPLEKLTRHINSIDLGTLPRPVDLKSSHNEIESLNYAFTLLQNRLNESIKREIVSHSLQVQANFDSLQAQVNPHFLFNILNVISSMGLESDTLEICEMCDHIASMLRYSTSTQQRDSSIRHEIEHVTDFLVLLKKRYEHKLTYSFHVNEAILDLKIPKIILQPLVENSVDHNFQSGRQSIHIEISGGPLKSPGGWYLEIQDDGCGIQREKLKNLKEEMKTVREQITIKKEIVELNLGGLGLVNTYIRLLLYFDKRLSFEIENRTSSGVRIRISAQGEDS</sequence>
<dbReference type="Pfam" id="PF06580">
    <property type="entry name" value="His_kinase"/>
    <property type="match status" value="1"/>
</dbReference>
<name>A0A5C1QJ04_9SPIO</name>
<dbReference type="InterPro" id="IPR051552">
    <property type="entry name" value="HptR"/>
</dbReference>
<evidence type="ECO:0000256" key="4">
    <source>
        <dbReference type="ARBA" id="ARBA00022777"/>
    </source>
</evidence>
<dbReference type="InterPro" id="IPR003660">
    <property type="entry name" value="HAMP_dom"/>
</dbReference>
<dbReference type="Pfam" id="PF02518">
    <property type="entry name" value="HATPase_c"/>
    <property type="match status" value="1"/>
</dbReference>
<feature type="transmembrane region" description="Helical" evidence="6">
    <location>
        <begin position="272"/>
        <end position="297"/>
    </location>
</feature>
<evidence type="ECO:0000256" key="6">
    <source>
        <dbReference type="SAM" id="Phobius"/>
    </source>
</evidence>
<evidence type="ECO:0000313" key="8">
    <source>
        <dbReference type="EMBL" id="QEN08133.1"/>
    </source>
</evidence>
<dbReference type="GO" id="GO:0000155">
    <property type="term" value="F:phosphorelay sensor kinase activity"/>
    <property type="evidence" value="ECO:0007669"/>
    <property type="project" value="InterPro"/>
</dbReference>
<keyword evidence="3" id="KW-0808">Transferase</keyword>
<keyword evidence="6" id="KW-1133">Transmembrane helix</keyword>
<dbReference type="PANTHER" id="PTHR42713">
    <property type="entry name" value="HISTIDINE KINASE-RELATED"/>
    <property type="match status" value="1"/>
</dbReference>
<dbReference type="InterPro" id="IPR003594">
    <property type="entry name" value="HATPase_dom"/>
</dbReference>
<keyword evidence="6" id="KW-0812">Transmembrane</keyword>
<evidence type="ECO:0000256" key="1">
    <source>
        <dbReference type="ARBA" id="ARBA00004370"/>
    </source>
</evidence>
<keyword evidence="6" id="KW-0472">Membrane</keyword>
<dbReference type="KEGG" id="ock:EXM22_09085"/>
<evidence type="ECO:0000256" key="2">
    <source>
        <dbReference type="ARBA" id="ARBA00022553"/>
    </source>
</evidence>
<dbReference type="SMART" id="SM00304">
    <property type="entry name" value="HAMP"/>
    <property type="match status" value="1"/>
</dbReference>
<proteinExistence type="predicted"/>
<dbReference type="OrthoDB" id="370211at2"/>
<dbReference type="PANTHER" id="PTHR42713:SF2">
    <property type="entry name" value="TWO-COMPONENT SENSOR KINASE YESM"/>
    <property type="match status" value="1"/>
</dbReference>
<keyword evidence="5" id="KW-0175">Coiled coil</keyword>
<dbReference type="InterPro" id="IPR010559">
    <property type="entry name" value="Sig_transdc_His_kin_internal"/>
</dbReference>
<feature type="coiled-coil region" evidence="5">
    <location>
        <begin position="506"/>
        <end position="533"/>
    </location>
</feature>
<dbReference type="InterPro" id="IPR036890">
    <property type="entry name" value="HATPase_C_sf"/>
</dbReference>
<dbReference type="EMBL" id="CP036150">
    <property type="protein sequence ID" value="QEN08133.1"/>
    <property type="molecule type" value="Genomic_DNA"/>
</dbReference>
<dbReference type="SUPFAM" id="SSF55874">
    <property type="entry name" value="ATPase domain of HSP90 chaperone/DNA topoisomerase II/histidine kinase"/>
    <property type="match status" value="1"/>
</dbReference>
<accession>A0A5C1QJ04</accession>
<feature type="transmembrane region" description="Helical" evidence="6">
    <location>
        <begin position="12"/>
        <end position="32"/>
    </location>
</feature>
<evidence type="ECO:0000256" key="3">
    <source>
        <dbReference type="ARBA" id="ARBA00022679"/>
    </source>
</evidence>
<dbReference type="Proteomes" id="UP000324209">
    <property type="component" value="Chromosome"/>
</dbReference>
<dbReference type="GO" id="GO:0016020">
    <property type="term" value="C:membrane"/>
    <property type="evidence" value="ECO:0007669"/>
    <property type="project" value="UniProtKB-SubCell"/>
</dbReference>
<evidence type="ECO:0000259" key="7">
    <source>
        <dbReference type="SMART" id="SM00304"/>
    </source>
</evidence>
<evidence type="ECO:0000313" key="9">
    <source>
        <dbReference type="Proteomes" id="UP000324209"/>
    </source>
</evidence>
<reference evidence="8 9" key="1">
    <citation type="submission" date="2019-02" db="EMBL/GenBank/DDBJ databases">
        <title>Complete Genome Sequence and Methylome Analysis of free living Spirochaetas.</title>
        <authorList>
            <person name="Fomenkov A."/>
            <person name="Dubinina G."/>
            <person name="Leshcheva N."/>
            <person name="Mikheeva N."/>
            <person name="Grabovich M."/>
            <person name="Vincze T."/>
            <person name="Roberts R.J."/>
        </authorList>
    </citation>
    <scope>NUCLEOTIDE SEQUENCE [LARGE SCALE GENOMIC DNA]</scope>
    <source>
        <strain evidence="8 9">K2</strain>
    </source>
</reference>